<name>A0A4Y9YQB5_9APHY</name>
<gene>
    <name evidence="2" type="ORF">EVJ58_g2509</name>
</gene>
<evidence type="ECO:0000313" key="3">
    <source>
        <dbReference type="Proteomes" id="UP000298390"/>
    </source>
</evidence>
<proteinExistence type="predicted"/>
<sequence length="314" mass="35829">MEHPRVQDPSGEVCPDYLGPAYAVIRQRMAANGEMTEAEVAQALKEGWQTEHEQRLEGWQLQVQADLAEAEAERGRQREEADAKLAEERRIREEEKQALEKKKPKLARMVPNMPPQNILQDRISEYAREKLAKLGYIEIDYFTAHSKEEATRHARTVADDAIMLVKGGDGDNFSFVPAATGKTQKVRADADLPFGEFVLAWPSFLAELNTLPLWPREWRDQYAAFFLAIASHKDSQDPVGQGALMLYVDRVRREWHRRAIAKDVDDTVFDIGVFSKETYDECRTRVGNKRQKEAIDNVRSLSTDHTANTNAVIY</sequence>
<dbReference type="EMBL" id="SEKV01000093">
    <property type="protein sequence ID" value="TFY64624.1"/>
    <property type="molecule type" value="Genomic_DNA"/>
</dbReference>
<dbReference type="STRING" id="34475.A0A4Y9YQB5"/>
<dbReference type="AlphaFoldDB" id="A0A4Y9YQB5"/>
<comment type="caution">
    <text evidence="2">The sequence shown here is derived from an EMBL/GenBank/DDBJ whole genome shotgun (WGS) entry which is preliminary data.</text>
</comment>
<protein>
    <submittedName>
        <fullName evidence="2">Uncharacterized protein</fullName>
    </submittedName>
</protein>
<organism evidence="2 3">
    <name type="scientific">Rhodofomes roseus</name>
    <dbReference type="NCBI Taxonomy" id="34475"/>
    <lineage>
        <taxon>Eukaryota</taxon>
        <taxon>Fungi</taxon>
        <taxon>Dikarya</taxon>
        <taxon>Basidiomycota</taxon>
        <taxon>Agaricomycotina</taxon>
        <taxon>Agaricomycetes</taxon>
        <taxon>Polyporales</taxon>
        <taxon>Rhodofomes</taxon>
    </lineage>
</organism>
<feature type="region of interest" description="Disordered" evidence="1">
    <location>
        <begin position="72"/>
        <end position="97"/>
    </location>
</feature>
<reference evidence="2 3" key="1">
    <citation type="submission" date="2019-01" db="EMBL/GenBank/DDBJ databases">
        <title>Genome sequencing of the rare red list fungi Fomitopsis rosea.</title>
        <authorList>
            <person name="Buettner E."/>
            <person name="Kellner H."/>
        </authorList>
    </citation>
    <scope>NUCLEOTIDE SEQUENCE [LARGE SCALE GENOMIC DNA]</scope>
    <source>
        <strain evidence="2 3">DSM 105464</strain>
    </source>
</reference>
<accession>A0A4Y9YQB5</accession>
<evidence type="ECO:0000313" key="2">
    <source>
        <dbReference type="EMBL" id="TFY64624.1"/>
    </source>
</evidence>
<evidence type="ECO:0000256" key="1">
    <source>
        <dbReference type="SAM" id="MobiDB-lite"/>
    </source>
</evidence>
<dbReference type="Proteomes" id="UP000298390">
    <property type="component" value="Unassembled WGS sequence"/>
</dbReference>